<evidence type="ECO:0008006" key="6">
    <source>
        <dbReference type="Google" id="ProtNLM"/>
    </source>
</evidence>
<dbReference type="Proteomes" id="UP000682733">
    <property type="component" value="Unassembled WGS sequence"/>
</dbReference>
<dbReference type="PANTHER" id="PTHR23382">
    <property type="entry name" value="MALATE DEHYDROGENASE"/>
    <property type="match status" value="1"/>
</dbReference>
<keyword evidence="2" id="KW-0560">Oxidoreductase</keyword>
<dbReference type="AlphaFoldDB" id="A0A8S2FMK3"/>
<dbReference type="Proteomes" id="UP000677228">
    <property type="component" value="Unassembled WGS sequence"/>
</dbReference>
<organism evidence="3 5">
    <name type="scientific">Didymodactylos carnosus</name>
    <dbReference type="NCBI Taxonomy" id="1234261"/>
    <lineage>
        <taxon>Eukaryota</taxon>
        <taxon>Metazoa</taxon>
        <taxon>Spiralia</taxon>
        <taxon>Gnathifera</taxon>
        <taxon>Rotifera</taxon>
        <taxon>Eurotatoria</taxon>
        <taxon>Bdelloidea</taxon>
        <taxon>Philodinida</taxon>
        <taxon>Philodinidae</taxon>
        <taxon>Didymodactylos</taxon>
    </lineage>
</organism>
<protein>
    <recommendedName>
        <fullName evidence="6">Malate dehydrogenase</fullName>
    </recommendedName>
</protein>
<proteinExistence type="inferred from homology"/>
<dbReference type="GO" id="GO:0006108">
    <property type="term" value="P:malate metabolic process"/>
    <property type="evidence" value="ECO:0007669"/>
    <property type="project" value="InterPro"/>
</dbReference>
<dbReference type="GO" id="GO:0016615">
    <property type="term" value="F:malate dehydrogenase activity"/>
    <property type="evidence" value="ECO:0007669"/>
    <property type="project" value="InterPro"/>
</dbReference>
<evidence type="ECO:0000256" key="2">
    <source>
        <dbReference type="ARBA" id="ARBA00023002"/>
    </source>
</evidence>
<dbReference type="EMBL" id="CAJNOK010035062">
    <property type="protein sequence ID" value="CAF1509834.1"/>
    <property type="molecule type" value="Genomic_DNA"/>
</dbReference>
<gene>
    <name evidence="3" type="ORF">OVA965_LOCUS37324</name>
    <name evidence="4" type="ORF">TMI583_LOCUS38396</name>
</gene>
<comment type="similarity">
    <text evidence="1">Belongs to the LDH/MDH superfamily. MDH type 2 family.</text>
</comment>
<accession>A0A8S2FMK3</accession>
<dbReference type="SUPFAM" id="SSF51735">
    <property type="entry name" value="NAD(P)-binding Rossmann-fold domains"/>
    <property type="match status" value="1"/>
</dbReference>
<dbReference type="InterPro" id="IPR036291">
    <property type="entry name" value="NAD(P)-bd_dom_sf"/>
</dbReference>
<name>A0A8S2FMK3_9BILA</name>
<dbReference type="Gene3D" id="3.40.50.720">
    <property type="entry name" value="NAD(P)-binding Rossmann-like Domain"/>
    <property type="match status" value="1"/>
</dbReference>
<dbReference type="EMBL" id="CAJOBA010057128">
    <property type="protein sequence ID" value="CAF4297769.1"/>
    <property type="molecule type" value="Genomic_DNA"/>
</dbReference>
<evidence type="ECO:0000256" key="1">
    <source>
        <dbReference type="ARBA" id="ARBA00009613"/>
    </source>
</evidence>
<sequence length="55" mass="5785">MSSTGEGKSPIRILITGAAGQIAYSLLYQICSGDVFGQDQEVIVNLLDITPMLGV</sequence>
<comment type="caution">
    <text evidence="3">The sequence shown here is derived from an EMBL/GenBank/DDBJ whole genome shotgun (WGS) entry which is preliminary data.</text>
</comment>
<evidence type="ECO:0000313" key="5">
    <source>
        <dbReference type="Proteomes" id="UP000677228"/>
    </source>
</evidence>
<evidence type="ECO:0000313" key="4">
    <source>
        <dbReference type="EMBL" id="CAF4297769.1"/>
    </source>
</evidence>
<reference evidence="3" key="1">
    <citation type="submission" date="2021-02" db="EMBL/GenBank/DDBJ databases">
        <authorList>
            <person name="Nowell W R."/>
        </authorList>
    </citation>
    <scope>NUCLEOTIDE SEQUENCE</scope>
</reference>
<evidence type="ECO:0000313" key="3">
    <source>
        <dbReference type="EMBL" id="CAF1509834.1"/>
    </source>
</evidence>
<feature type="non-terminal residue" evidence="3">
    <location>
        <position position="1"/>
    </location>
</feature>
<dbReference type="InterPro" id="IPR010945">
    <property type="entry name" value="Malate_DH_type2"/>
</dbReference>